<feature type="compositionally biased region" description="Basic residues" evidence="3">
    <location>
        <begin position="1840"/>
        <end position="1849"/>
    </location>
</feature>
<dbReference type="GO" id="GO:0016787">
    <property type="term" value="F:hydrolase activity"/>
    <property type="evidence" value="ECO:0007669"/>
    <property type="project" value="UniProtKB-KW"/>
</dbReference>
<dbReference type="PANTHER" id="PTHR10799">
    <property type="entry name" value="SNF2/RAD54 HELICASE FAMILY"/>
    <property type="match status" value="1"/>
</dbReference>
<dbReference type="Pfam" id="PF00271">
    <property type="entry name" value="Helicase_C"/>
    <property type="match status" value="2"/>
</dbReference>
<feature type="domain" description="Helicase ATP-binding" evidence="4">
    <location>
        <begin position="761"/>
        <end position="926"/>
    </location>
</feature>
<sequence length="1849" mass="218434">MIDSDNKSIKNNKESISKEYKTKDMIEGDKERKNDIIKEYIKNMNEEDFLYLSEHLKIRLDNEIFMSQELNDYINKHIDIICELHFKNFKKEKPHMKNVFIDLTLKLKYLRHLEYLKRKKKKDKEIKNINININKKDEQIKENMDEARKNELYQSNIHNKDTIIKCINNLKDKKDLSNKNILDDNKNIVELTLQDISSGYSETSCKSVNSLKCGNSSSSSSCDDNSSFLFSCSSDCDEDTSDEELLSSIHFDKREMSTLKSLEKAKNVYFAYINNKLKKYDILDNFNVNFLELVNHYLSDIKWNGNNLKKSNEYKDRIKEFLSNEENVKKIELNQSKLRSDILNSMFGFHIINETHPMKLPIKNMNNLSYQNGEVNNIYAYKSNTNKHRVYTKLGQLYESNDNIRNMNYYNNIENMNTKDNIDNINVLNEWGKFMDQIIINESTSPGMDKKKKKINTKRLYQNNEKNNDDNINMCGEHQNNVKHKKKKSTSKSKHIFKSNEVSIYFNDDIKKIEHVAKKELEEYIKEIYNKSKIHNKISSLKQYILMTHWKELTKHNNYMSLLCEEKKRNCKILANLCYNQMKSIDQKRKIILEKEERERMKLLKDNDMEAYMKLIRTAKNKRLQELLDVTDEFLNNMSKCVLYQKKESSEQNVHDIIDTKNDEIGICNKSYNKKDKDNILESVNNSRIHLQEPNVYNNKKLNESIIYEHNEKNRNICNYKNARENYYNISHVIKEKVKQPSILIGGELMKYQLEGLEWLVSLYNNNLHGILADEMGLGKTIQTISLFAYLKEYKNNINVKNLIIVPLSTLPNWLSEFNRWCPSLKVITYRGNKLERKHIAKKLLEQSFDICITTFDLIIKQKSFLMKISWNYIVVDEGHRMKNNKSRFHIFLSEFKSKYRILLTGTPLQNNLSELWSLLNFLLPKIFSSCIDFENWFVKSLNNEKDIYENITEEEQLLIINRLHSVLLPFMLRRVKKDVLKSLPKKYEYNIHIELSLYQKILYKQIQNKGFKQVNHNGSITTKIFQNIVMQLRKIVNHPYLFLYDYNIDENIIKSSGKFEVLDRMLPKLLKFKHKVLIFSQMTKLMNILCDYLEFRGYKYHRLDGNIGLQQRKKIIDQFNNNMEYKKDATKQDNAEMSTGKNMNMSGSKNMITPSSKNMNMSGSKNMNMSGSKNMITPTSQNMITPTSQNMITSSSQNMITSSSQNVKMSNLKKEEINDFQIMDEKNLNGGNEDAMIFILSTRSGSLGLNLQTADTVIIFDSDFNPHQDIQAMCRCHRIGQKNVVKVFRFITLSGVEELVFKKAQHKLSINDKVIQAGLFNKIYNDEDRQNKLKDIIQRNQKNDMTMHPTNPLLLNYYMKRNEEELEYFLDFDKHYFGEQYFSLLNSLNIENVDSGQFTYMSEDEKEEKETYLSSIIKKEKKDEEAEEDEEDQKDTNKEKEKEKERKKKKDIFKNNDDDEIKSGSNINEGAKSRILDEYYNDNTKCVNVSNDRLTFKRKHDNDDFQCDDEKINQNVECGVDNIMQNKNNKRLKMECQKDDKDNKRLKMECQKDDKDNDINDNMNDSMNDSMNDNMNNLSVDDKKKKNIYFSSKNDNTKKYSDTHDQYINDKMEVKDEEDYYGFILKEENQNDIEKILIKSNKLINKDELPAYLFYDDRNDSPDKINLKRSRKVININLMQEEKLTEKQFLKLIDSSPSKLLSSVEKDLSTYKQDIMKSDNEHNNDITTIEEVKNKEEIKGENIERTRNTSPLNMKDLQISKNLTSENVHSTKKSTYNMRSSKRRSDTSSTYMETSIRKRNDKNISVCLKKGNVLTKEKKKNNSMDENIQECQMNDENKKKVKRRKSSQ</sequence>
<dbReference type="GO" id="GO:0005524">
    <property type="term" value="F:ATP binding"/>
    <property type="evidence" value="ECO:0007669"/>
    <property type="project" value="InterPro"/>
</dbReference>
<dbReference type="EMBL" id="LVLB01000003">
    <property type="protein sequence ID" value="KYO03591.1"/>
    <property type="molecule type" value="Genomic_DNA"/>
</dbReference>
<dbReference type="RefSeq" id="XP_018643815.1">
    <property type="nucleotide sequence ID" value="XM_018783825.1"/>
</dbReference>
<dbReference type="VEuPathDB" id="PlasmoDB:PGABG01_0213700"/>
<evidence type="ECO:0000313" key="6">
    <source>
        <dbReference type="EMBL" id="KYO03591.1"/>
    </source>
</evidence>
<evidence type="ECO:0000259" key="5">
    <source>
        <dbReference type="PROSITE" id="PS51194"/>
    </source>
</evidence>
<name>A0A151LWN1_9APIC</name>
<protein>
    <submittedName>
        <fullName evidence="6">Putative DEAD/DEAH box helicase</fullName>
    </submittedName>
</protein>
<evidence type="ECO:0000256" key="1">
    <source>
        <dbReference type="ARBA" id="ARBA00022801"/>
    </source>
</evidence>
<dbReference type="InterPro" id="IPR038718">
    <property type="entry name" value="SNF2-like_sf"/>
</dbReference>
<feature type="compositionally biased region" description="Polar residues" evidence="3">
    <location>
        <begin position="1825"/>
        <end position="1835"/>
    </location>
</feature>
<feature type="region of interest" description="Disordered" evidence="3">
    <location>
        <begin position="1420"/>
        <end position="1450"/>
    </location>
</feature>
<dbReference type="InterPro" id="IPR000330">
    <property type="entry name" value="SNF2_N"/>
</dbReference>
<accession>A0A151LWN1</accession>
<dbReference type="SUPFAM" id="SSF52540">
    <property type="entry name" value="P-loop containing nucleoside triphosphate hydrolases"/>
    <property type="match status" value="2"/>
</dbReference>
<feature type="compositionally biased region" description="Polar residues" evidence="3">
    <location>
        <begin position="1138"/>
        <end position="1155"/>
    </location>
</feature>
<feature type="domain" description="Helicase C-terminal" evidence="5">
    <location>
        <begin position="1062"/>
        <end position="1338"/>
    </location>
</feature>
<keyword evidence="1" id="KW-0378">Hydrolase</keyword>
<keyword evidence="6" id="KW-0547">Nucleotide-binding</keyword>
<keyword evidence="6" id="KW-0347">Helicase</keyword>
<evidence type="ECO:0000256" key="2">
    <source>
        <dbReference type="SAM" id="Coils"/>
    </source>
</evidence>
<dbReference type="GO" id="GO:0004386">
    <property type="term" value="F:helicase activity"/>
    <property type="evidence" value="ECO:0007669"/>
    <property type="project" value="UniProtKB-KW"/>
</dbReference>
<comment type="caution">
    <text evidence="6">The sequence shown here is derived from an EMBL/GenBank/DDBJ whole genome shotgun (WGS) entry which is preliminary data.</text>
</comment>
<dbReference type="InterPro" id="IPR049730">
    <property type="entry name" value="SNF2/RAD54-like_C"/>
</dbReference>
<feature type="region of interest" description="Disordered" evidence="3">
    <location>
        <begin position="1138"/>
        <end position="1158"/>
    </location>
</feature>
<feature type="region of interest" description="Disordered" evidence="3">
    <location>
        <begin position="1818"/>
        <end position="1849"/>
    </location>
</feature>
<dbReference type="Gene3D" id="3.40.50.300">
    <property type="entry name" value="P-loop containing nucleotide triphosphate hydrolases"/>
    <property type="match status" value="2"/>
</dbReference>
<evidence type="ECO:0000256" key="3">
    <source>
        <dbReference type="SAM" id="MobiDB-lite"/>
    </source>
</evidence>
<dbReference type="GeneID" id="29774441"/>
<dbReference type="KEGG" id="pgab:PGSY75_0216000"/>
<dbReference type="PROSITE" id="PS51192">
    <property type="entry name" value="HELICASE_ATP_BIND_1"/>
    <property type="match status" value="1"/>
</dbReference>
<organism evidence="6 7">
    <name type="scientific">Plasmodium gaboni</name>
    <dbReference type="NCBI Taxonomy" id="647221"/>
    <lineage>
        <taxon>Eukaryota</taxon>
        <taxon>Sar</taxon>
        <taxon>Alveolata</taxon>
        <taxon>Apicomplexa</taxon>
        <taxon>Aconoidasida</taxon>
        <taxon>Haemosporida</taxon>
        <taxon>Plasmodiidae</taxon>
        <taxon>Plasmodium</taxon>
        <taxon>Plasmodium (Laverania)</taxon>
    </lineage>
</organism>
<gene>
    <name evidence="6" type="ORF">PGSY75_0216000</name>
</gene>
<dbReference type="PROSITE" id="PS51194">
    <property type="entry name" value="HELICASE_CTER"/>
    <property type="match status" value="1"/>
</dbReference>
<dbReference type="Gene3D" id="3.40.50.10810">
    <property type="entry name" value="Tandem AAA-ATPase domain"/>
    <property type="match status" value="1"/>
</dbReference>
<evidence type="ECO:0000259" key="4">
    <source>
        <dbReference type="PROSITE" id="PS51192"/>
    </source>
</evidence>
<feature type="coiled-coil region" evidence="2">
    <location>
        <begin position="119"/>
        <end position="150"/>
    </location>
</feature>
<dbReference type="InterPro" id="IPR014001">
    <property type="entry name" value="Helicase_ATP-bd"/>
</dbReference>
<feature type="region of interest" description="Disordered" evidence="3">
    <location>
        <begin position="1769"/>
        <end position="1798"/>
    </location>
</feature>
<reference evidence="6 7" key="1">
    <citation type="journal article" date="2016" name="Nat. Commun.">
        <title>Genomes of cryptic chimpanzee Plasmodium species reveal key evolutionary events leading to human malaria.</title>
        <authorList>
            <person name="Sundararaman S.A."/>
            <person name="Plenderleith L.J."/>
            <person name="Liu W."/>
            <person name="Loy D.E."/>
            <person name="Learn G.H."/>
            <person name="Li Y."/>
            <person name="Shaw K.S."/>
            <person name="Ayouba A."/>
            <person name="Peeters M."/>
            <person name="Speede S."/>
            <person name="Shaw G.M."/>
            <person name="Bushman F.D."/>
            <person name="Brisson D."/>
            <person name="Rayner J.C."/>
            <person name="Sharp P.M."/>
            <person name="Hahn B.H."/>
        </authorList>
    </citation>
    <scope>NUCLEOTIDE SEQUENCE [LARGE SCALE GENOMIC DNA]</scope>
    <source>
        <strain evidence="6 7">SY75</strain>
    </source>
</reference>
<dbReference type="Proteomes" id="UP000076004">
    <property type="component" value="Unassembled WGS sequence"/>
</dbReference>
<feature type="compositionally biased region" description="Basic and acidic residues" evidence="3">
    <location>
        <begin position="1435"/>
        <end position="1445"/>
    </location>
</feature>
<dbReference type="SMART" id="SM00487">
    <property type="entry name" value="DEXDc"/>
    <property type="match status" value="1"/>
</dbReference>
<evidence type="ECO:0000313" key="7">
    <source>
        <dbReference type="Proteomes" id="UP000076004"/>
    </source>
</evidence>
<dbReference type="InterPro" id="IPR001650">
    <property type="entry name" value="Helicase_C-like"/>
</dbReference>
<dbReference type="FunFam" id="3.40.50.300:FF:001923">
    <property type="entry name" value="DEAD/DEAH box helicase"/>
    <property type="match status" value="1"/>
</dbReference>
<proteinExistence type="predicted"/>
<dbReference type="FunFam" id="3.40.50.10810:FF:000047">
    <property type="entry name" value="DEAD/DEAH box helicase"/>
    <property type="match status" value="1"/>
</dbReference>
<keyword evidence="6" id="KW-0067">ATP-binding</keyword>
<keyword evidence="2" id="KW-0175">Coiled coil</keyword>
<dbReference type="InterPro" id="IPR027417">
    <property type="entry name" value="P-loop_NTPase"/>
</dbReference>
<dbReference type="Pfam" id="PF00176">
    <property type="entry name" value="SNF2-rel_dom"/>
    <property type="match status" value="1"/>
</dbReference>
<dbReference type="SMART" id="SM00490">
    <property type="entry name" value="HELICc"/>
    <property type="match status" value="1"/>
</dbReference>
<dbReference type="CDD" id="cd18793">
    <property type="entry name" value="SF2_C_SNF"/>
    <property type="match status" value="1"/>
</dbReference>
<dbReference type="VEuPathDB" id="PlasmoDB:PGSY75_0216000"/>
<feature type="compositionally biased region" description="Polar residues" evidence="3">
    <location>
        <begin position="1769"/>
        <end position="1779"/>
    </location>
</feature>